<dbReference type="InterPro" id="IPR053848">
    <property type="entry name" value="IMS_HHH_1"/>
</dbReference>
<dbReference type="SUPFAM" id="SSF100879">
    <property type="entry name" value="Lesion bypass DNA polymerase (Y-family), little finger domain"/>
    <property type="match status" value="1"/>
</dbReference>
<dbReference type="GO" id="GO:0005737">
    <property type="term" value="C:cytoplasm"/>
    <property type="evidence" value="ECO:0007669"/>
    <property type="project" value="UniProtKB-SubCell"/>
</dbReference>
<evidence type="ECO:0000256" key="13">
    <source>
        <dbReference type="ARBA" id="ARBA00023204"/>
    </source>
</evidence>
<gene>
    <name evidence="15" type="primary">dinB</name>
    <name evidence="17" type="ORF">A2773_06710</name>
</gene>
<feature type="active site" evidence="15">
    <location>
        <position position="115"/>
    </location>
</feature>
<evidence type="ECO:0000259" key="16">
    <source>
        <dbReference type="PROSITE" id="PS50173"/>
    </source>
</evidence>
<comment type="cofactor">
    <cofactor evidence="15">
        <name>Mg(2+)</name>
        <dbReference type="ChEBI" id="CHEBI:18420"/>
    </cofactor>
    <text evidence="15">Binds 2 magnesium ions per subunit.</text>
</comment>
<dbReference type="CDD" id="cd03586">
    <property type="entry name" value="PolY_Pol_IV_kappa"/>
    <property type="match status" value="1"/>
</dbReference>
<keyword evidence="6 15" id="KW-0548">Nucleotidyltransferase</keyword>
<keyword evidence="8 15" id="KW-0479">Metal-binding</keyword>
<evidence type="ECO:0000256" key="15">
    <source>
        <dbReference type="HAMAP-Rule" id="MF_01113"/>
    </source>
</evidence>
<comment type="similarity">
    <text evidence="2 15">Belongs to the DNA polymerase type-Y family.</text>
</comment>
<dbReference type="Pfam" id="PF21999">
    <property type="entry name" value="IMS_HHH_1"/>
    <property type="match status" value="1"/>
</dbReference>
<accession>A0A1F5ZP55</accession>
<keyword evidence="11 15" id="KW-0239">DNA-directed DNA polymerase</keyword>
<dbReference type="GO" id="GO:0006281">
    <property type="term" value="P:DNA repair"/>
    <property type="evidence" value="ECO:0007669"/>
    <property type="project" value="UniProtKB-UniRule"/>
</dbReference>
<dbReference type="InterPro" id="IPR001126">
    <property type="entry name" value="UmuC"/>
</dbReference>
<evidence type="ECO:0000313" key="18">
    <source>
        <dbReference type="Proteomes" id="UP000177383"/>
    </source>
</evidence>
<evidence type="ECO:0000256" key="14">
    <source>
        <dbReference type="ARBA" id="ARBA00049244"/>
    </source>
</evidence>
<dbReference type="Pfam" id="PF11799">
    <property type="entry name" value="IMS_C"/>
    <property type="match status" value="1"/>
</dbReference>
<keyword evidence="12 15" id="KW-0238">DNA-binding</keyword>
<organism evidence="17 18">
    <name type="scientific">Candidatus Gottesmanbacteria bacterium RIFCSPHIGHO2_01_FULL_39_10</name>
    <dbReference type="NCBI Taxonomy" id="1798375"/>
    <lineage>
        <taxon>Bacteria</taxon>
        <taxon>Candidatus Gottesmaniibacteriota</taxon>
    </lineage>
</organism>
<evidence type="ECO:0000313" key="17">
    <source>
        <dbReference type="EMBL" id="OGG14280.1"/>
    </source>
</evidence>
<comment type="subunit">
    <text evidence="15">Monomer.</text>
</comment>
<evidence type="ECO:0000256" key="12">
    <source>
        <dbReference type="ARBA" id="ARBA00023125"/>
    </source>
</evidence>
<keyword evidence="5 15" id="KW-0808">Transferase</keyword>
<feature type="site" description="Substrate discrimination" evidence="15">
    <location>
        <position position="13"/>
    </location>
</feature>
<dbReference type="NCBIfam" id="NF002677">
    <property type="entry name" value="PRK02406.1"/>
    <property type="match status" value="1"/>
</dbReference>
<comment type="subcellular location">
    <subcellularLocation>
        <location evidence="1 15">Cytoplasm</location>
    </subcellularLocation>
</comment>
<reference evidence="17 18" key="1">
    <citation type="journal article" date="2016" name="Nat. Commun.">
        <title>Thousands of microbial genomes shed light on interconnected biogeochemical processes in an aquifer system.</title>
        <authorList>
            <person name="Anantharaman K."/>
            <person name="Brown C.T."/>
            <person name="Hug L.A."/>
            <person name="Sharon I."/>
            <person name="Castelle C.J."/>
            <person name="Probst A.J."/>
            <person name="Thomas B.C."/>
            <person name="Singh A."/>
            <person name="Wilkins M.J."/>
            <person name="Karaoz U."/>
            <person name="Brodie E.L."/>
            <person name="Williams K.H."/>
            <person name="Hubbard S.S."/>
            <person name="Banfield J.F."/>
        </authorList>
    </citation>
    <scope>NUCLEOTIDE SEQUENCE [LARGE SCALE GENOMIC DNA]</scope>
</reference>
<dbReference type="HAMAP" id="MF_01113">
    <property type="entry name" value="DNApol_IV"/>
    <property type="match status" value="1"/>
</dbReference>
<feature type="binding site" evidence="15">
    <location>
        <position position="8"/>
    </location>
    <ligand>
        <name>Mg(2+)</name>
        <dbReference type="ChEBI" id="CHEBI:18420"/>
    </ligand>
</feature>
<evidence type="ECO:0000256" key="6">
    <source>
        <dbReference type="ARBA" id="ARBA00022695"/>
    </source>
</evidence>
<evidence type="ECO:0000256" key="2">
    <source>
        <dbReference type="ARBA" id="ARBA00010945"/>
    </source>
</evidence>
<evidence type="ECO:0000256" key="4">
    <source>
        <dbReference type="ARBA" id="ARBA00022490"/>
    </source>
</evidence>
<sequence>MKIIAHLDMDSFFASIELRVNPQYRGIGIVVGADPKDGMGRGVVSTANYQARKYGIHSALPISTAWRLAEAAKKRGEPATVFLPVNGRYYGEVSEKIFQIIRRYVPVVEQTSIDEAYLDLSFCGDYLKAFELIKKITKIIKEREKLTAKVGIAPNKLLAKMASARGKPDSVNIIYPQDIDSFLEPLSVRDIPGVGPKTEAMFNAKKIYRIADLKKVSLADLREWLGKWGESIYDKARGIDESPIETEREIKSISEQETFAKDSLSATFLLEEIQRLSERVIDRMIKDEIRGYRTVVITVRFSDFTTRTRSKTLPEYRYDMKTLHREALKLFMPFLDARENPSKKTIRLLGVGDREFILKIGWLDYYLLGFFL</sequence>
<name>A0A1F5ZP55_9BACT</name>
<dbReference type="InterPro" id="IPR022880">
    <property type="entry name" value="DNApol_IV"/>
</dbReference>
<dbReference type="PANTHER" id="PTHR11076:SF33">
    <property type="entry name" value="DNA POLYMERASE KAPPA"/>
    <property type="match status" value="1"/>
</dbReference>
<comment type="caution">
    <text evidence="17">The sequence shown here is derived from an EMBL/GenBank/DDBJ whole genome shotgun (WGS) entry which is preliminary data.</text>
</comment>
<evidence type="ECO:0000256" key="1">
    <source>
        <dbReference type="ARBA" id="ARBA00004496"/>
    </source>
</evidence>
<dbReference type="Gene3D" id="3.40.1170.60">
    <property type="match status" value="1"/>
</dbReference>
<dbReference type="SUPFAM" id="SSF56672">
    <property type="entry name" value="DNA/RNA polymerases"/>
    <property type="match status" value="1"/>
</dbReference>
<keyword evidence="4 15" id="KW-0963">Cytoplasm</keyword>
<dbReference type="GO" id="GO:0006261">
    <property type="term" value="P:DNA-templated DNA replication"/>
    <property type="evidence" value="ECO:0007669"/>
    <property type="project" value="UniProtKB-UniRule"/>
</dbReference>
<dbReference type="InterPro" id="IPR043128">
    <property type="entry name" value="Rev_trsase/Diguanyl_cyclase"/>
</dbReference>
<keyword evidence="7 15" id="KW-0235">DNA replication</keyword>
<keyword evidence="13 15" id="KW-0234">DNA repair</keyword>
<dbReference type="InterPro" id="IPR017961">
    <property type="entry name" value="DNA_pol_Y-fam_little_finger"/>
</dbReference>
<keyword evidence="10 15" id="KW-0460">Magnesium</keyword>
<dbReference type="STRING" id="1798375.A2773_06710"/>
<dbReference type="InterPro" id="IPR043502">
    <property type="entry name" value="DNA/RNA_pol_sf"/>
</dbReference>
<dbReference type="GO" id="GO:0000287">
    <property type="term" value="F:magnesium ion binding"/>
    <property type="evidence" value="ECO:0007669"/>
    <property type="project" value="UniProtKB-UniRule"/>
</dbReference>
<evidence type="ECO:0000256" key="5">
    <source>
        <dbReference type="ARBA" id="ARBA00022679"/>
    </source>
</evidence>
<dbReference type="Gene3D" id="3.30.1490.100">
    <property type="entry name" value="DNA polymerase, Y-family, little finger domain"/>
    <property type="match status" value="1"/>
</dbReference>
<evidence type="ECO:0000256" key="9">
    <source>
        <dbReference type="ARBA" id="ARBA00022763"/>
    </source>
</evidence>
<proteinExistence type="inferred from homology"/>
<feature type="binding site" evidence="15">
    <location>
        <position position="114"/>
    </location>
    <ligand>
        <name>Mg(2+)</name>
        <dbReference type="ChEBI" id="CHEBI:18420"/>
    </ligand>
</feature>
<evidence type="ECO:0000256" key="10">
    <source>
        <dbReference type="ARBA" id="ARBA00022842"/>
    </source>
</evidence>
<dbReference type="PROSITE" id="PS50173">
    <property type="entry name" value="UMUC"/>
    <property type="match status" value="1"/>
</dbReference>
<keyword evidence="3 15" id="KW-0515">Mutator protein</keyword>
<protein>
    <recommendedName>
        <fullName evidence="15">DNA polymerase IV</fullName>
        <shortName evidence="15">Pol IV</shortName>
        <ecNumber evidence="15">2.7.7.7</ecNumber>
    </recommendedName>
</protein>
<dbReference type="AlphaFoldDB" id="A0A1F5ZP55"/>
<dbReference type="Gene3D" id="1.10.150.20">
    <property type="entry name" value="5' to 3' exonuclease, C-terminal subdomain"/>
    <property type="match status" value="1"/>
</dbReference>
<dbReference type="GO" id="GO:0042276">
    <property type="term" value="P:error-prone translesion synthesis"/>
    <property type="evidence" value="ECO:0007669"/>
    <property type="project" value="TreeGrafter"/>
</dbReference>
<dbReference type="InterPro" id="IPR036775">
    <property type="entry name" value="DNA_pol_Y-fam_lit_finger_sf"/>
</dbReference>
<evidence type="ECO:0000256" key="3">
    <source>
        <dbReference type="ARBA" id="ARBA00022457"/>
    </source>
</evidence>
<dbReference type="EMBL" id="MFJE01000022">
    <property type="protein sequence ID" value="OGG14280.1"/>
    <property type="molecule type" value="Genomic_DNA"/>
</dbReference>
<evidence type="ECO:0000256" key="7">
    <source>
        <dbReference type="ARBA" id="ARBA00022705"/>
    </source>
</evidence>
<comment type="catalytic activity">
    <reaction evidence="14 15">
        <text>DNA(n) + a 2'-deoxyribonucleoside 5'-triphosphate = DNA(n+1) + diphosphate</text>
        <dbReference type="Rhea" id="RHEA:22508"/>
        <dbReference type="Rhea" id="RHEA-COMP:17339"/>
        <dbReference type="Rhea" id="RHEA-COMP:17340"/>
        <dbReference type="ChEBI" id="CHEBI:33019"/>
        <dbReference type="ChEBI" id="CHEBI:61560"/>
        <dbReference type="ChEBI" id="CHEBI:173112"/>
        <dbReference type="EC" id="2.7.7.7"/>
    </reaction>
</comment>
<evidence type="ECO:0000256" key="11">
    <source>
        <dbReference type="ARBA" id="ARBA00022932"/>
    </source>
</evidence>
<dbReference type="GO" id="GO:0003684">
    <property type="term" value="F:damaged DNA binding"/>
    <property type="evidence" value="ECO:0007669"/>
    <property type="project" value="InterPro"/>
</dbReference>
<dbReference type="GO" id="GO:0003887">
    <property type="term" value="F:DNA-directed DNA polymerase activity"/>
    <property type="evidence" value="ECO:0007669"/>
    <property type="project" value="UniProtKB-UniRule"/>
</dbReference>
<dbReference type="PANTHER" id="PTHR11076">
    <property type="entry name" value="DNA REPAIR POLYMERASE UMUC / TRANSFERASE FAMILY MEMBER"/>
    <property type="match status" value="1"/>
</dbReference>
<comment type="function">
    <text evidence="15">Poorly processive, error-prone DNA polymerase involved in untargeted mutagenesis. Copies undamaged DNA at stalled replication forks, which arise in vivo from mismatched or misaligned primer ends. These misaligned primers can be extended by PolIV. Exhibits no 3'-5' exonuclease (proofreading) activity. May be involved in translesional synthesis, in conjunction with the beta clamp from PolIII.</text>
</comment>
<dbReference type="InterPro" id="IPR050116">
    <property type="entry name" value="DNA_polymerase-Y"/>
</dbReference>
<keyword evidence="9 15" id="KW-0227">DNA damage</keyword>
<dbReference type="EC" id="2.7.7.7" evidence="15"/>
<dbReference type="Pfam" id="PF00817">
    <property type="entry name" value="IMS"/>
    <property type="match status" value="1"/>
</dbReference>
<dbReference type="Gene3D" id="3.30.70.270">
    <property type="match status" value="1"/>
</dbReference>
<feature type="domain" description="UmuC" evidence="16">
    <location>
        <begin position="4"/>
        <end position="195"/>
    </location>
</feature>
<evidence type="ECO:0000256" key="8">
    <source>
        <dbReference type="ARBA" id="ARBA00022723"/>
    </source>
</evidence>
<dbReference type="Proteomes" id="UP000177383">
    <property type="component" value="Unassembled WGS sequence"/>
</dbReference>